<reference evidence="2" key="1">
    <citation type="submission" date="2016-10" db="EMBL/GenBank/DDBJ databases">
        <authorList>
            <person name="Varghese N."/>
            <person name="Submissions S."/>
        </authorList>
    </citation>
    <scope>NUCLEOTIDE SEQUENCE [LARGE SCALE GENOMIC DNA]</scope>
    <source>
        <strain evidence="2">CDM_6</strain>
    </source>
</reference>
<gene>
    <name evidence="1" type="ORF">SAMN04488694_12612</name>
</gene>
<evidence type="ECO:0000313" key="1">
    <source>
        <dbReference type="EMBL" id="SEU00833.1"/>
    </source>
</evidence>
<dbReference type="Proteomes" id="UP000199320">
    <property type="component" value="Unassembled WGS sequence"/>
</dbReference>
<accession>A0A1I0IW38</accession>
<dbReference type="AlphaFoldDB" id="A0A1I0IW38"/>
<name>A0A1I0IW38_9EURY</name>
<sequence length="48" mass="5479">MATTATESRVALSVQRRRELAAIRDARGHPHYDATLKELIENFNPDEK</sequence>
<dbReference type="EMBL" id="FOIC01000026">
    <property type="protein sequence ID" value="SEU00833.1"/>
    <property type="molecule type" value="Genomic_DNA"/>
</dbReference>
<dbReference type="STRING" id="392421.SAMN04488694_12612"/>
<protein>
    <submittedName>
        <fullName evidence="1">Uncharacterized protein</fullName>
    </submittedName>
</protein>
<organism evidence="1 2">
    <name type="scientific">Natrinema hispanicum</name>
    <dbReference type="NCBI Taxonomy" id="392421"/>
    <lineage>
        <taxon>Archaea</taxon>
        <taxon>Methanobacteriati</taxon>
        <taxon>Methanobacteriota</taxon>
        <taxon>Stenosarchaea group</taxon>
        <taxon>Halobacteria</taxon>
        <taxon>Halobacteriales</taxon>
        <taxon>Natrialbaceae</taxon>
        <taxon>Natrinema</taxon>
    </lineage>
</organism>
<keyword evidence="2" id="KW-1185">Reference proteome</keyword>
<proteinExistence type="predicted"/>
<evidence type="ECO:0000313" key="2">
    <source>
        <dbReference type="Proteomes" id="UP000199320"/>
    </source>
</evidence>